<name>A0A450WSP5_9GAMM</name>
<dbReference type="EMBL" id="CAADFP010000244">
    <property type="protein sequence ID" value="VFK34098.1"/>
    <property type="molecule type" value="Genomic_DNA"/>
</dbReference>
<dbReference type="InterPro" id="IPR007367">
    <property type="entry name" value="DUF433"/>
</dbReference>
<protein>
    <submittedName>
        <fullName evidence="1">Uncharacterized conserved protein, DUF433 family</fullName>
    </submittedName>
</protein>
<evidence type="ECO:0000313" key="2">
    <source>
        <dbReference type="EMBL" id="VFK34098.1"/>
    </source>
</evidence>
<dbReference type="InterPro" id="IPR009057">
    <property type="entry name" value="Homeodomain-like_sf"/>
</dbReference>
<reference evidence="1" key="1">
    <citation type="submission" date="2019-02" db="EMBL/GenBank/DDBJ databases">
        <authorList>
            <person name="Gruber-Vodicka R. H."/>
            <person name="Seah K. B. B."/>
        </authorList>
    </citation>
    <scope>NUCLEOTIDE SEQUENCE</scope>
    <source>
        <strain evidence="1">BECK_S312</strain>
        <strain evidence="2">BECK_S426</strain>
    </source>
</reference>
<proteinExistence type="predicted"/>
<accession>A0A450WSP5</accession>
<evidence type="ECO:0000313" key="1">
    <source>
        <dbReference type="EMBL" id="VFK20061.1"/>
    </source>
</evidence>
<organism evidence="1">
    <name type="scientific">Candidatus Kentrum sp. LPFa</name>
    <dbReference type="NCBI Taxonomy" id="2126335"/>
    <lineage>
        <taxon>Bacteria</taxon>
        <taxon>Pseudomonadati</taxon>
        <taxon>Pseudomonadota</taxon>
        <taxon>Gammaproteobacteria</taxon>
        <taxon>Candidatus Kentrum</taxon>
    </lineage>
</organism>
<gene>
    <name evidence="1" type="ORF">BECKLPF1236A_GA0070988_102475</name>
    <name evidence="2" type="ORF">BECKLPF1236C_GA0070990_102445</name>
</gene>
<dbReference type="Gene3D" id="1.10.10.10">
    <property type="entry name" value="Winged helix-like DNA-binding domain superfamily/Winged helix DNA-binding domain"/>
    <property type="match status" value="1"/>
</dbReference>
<dbReference type="EMBL" id="CAADFM010000247">
    <property type="protein sequence ID" value="VFK20061.1"/>
    <property type="molecule type" value="Genomic_DNA"/>
</dbReference>
<sequence>MKFFWAQEEFPDMREDSVISVNPEVMSGMPVFRGTRVPLQTFVDHVGSDEGIRDFFDGFPTVSREQAIKSIDEVKERLLVTT</sequence>
<dbReference type="InterPro" id="IPR036388">
    <property type="entry name" value="WH-like_DNA-bd_sf"/>
</dbReference>
<dbReference type="SUPFAM" id="SSF46689">
    <property type="entry name" value="Homeodomain-like"/>
    <property type="match status" value="1"/>
</dbReference>
<dbReference type="Pfam" id="PF04255">
    <property type="entry name" value="DUF433"/>
    <property type="match status" value="1"/>
</dbReference>
<dbReference type="AlphaFoldDB" id="A0A450WSP5"/>